<protein>
    <submittedName>
        <fullName evidence="1">Uncharacterized protein</fullName>
    </submittedName>
</protein>
<dbReference type="Proteomes" id="UP001054945">
    <property type="component" value="Unassembled WGS sequence"/>
</dbReference>
<proteinExistence type="predicted"/>
<gene>
    <name evidence="1" type="ORF">CEXT_573681</name>
</gene>
<evidence type="ECO:0000313" key="1">
    <source>
        <dbReference type="EMBL" id="GIY04949.1"/>
    </source>
</evidence>
<dbReference type="AlphaFoldDB" id="A0AAV4Q8L3"/>
<reference evidence="1 2" key="1">
    <citation type="submission" date="2021-06" db="EMBL/GenBank/DDBJ databases">
        <title>Caerostris extrusa draft genome.</title>
        <authorList>
            <person name="Kono N."/>
            <person name="Arakawa K."/>
        </authorList>
    </citation>
    <scope>NUCLEOTIDE SEQUENCE [LARGE SCALE GENOMIC DNA]</scope>
</reference>
<comment type="caution">
    <text evidence="1">The sequence shown here is derived from an EMBL/GenBank/DDBJ whole genome shotgun (WGS) entry which is preliminary data.</text>
</comment>
<evidence type="ECO:0000313" key="2">
    <source>
        <dbReference type="Proteomes" id="UP001054945"/>
    </source>
</evidence>
<accession>A0AAV4Q8L3</accession>
<keyword evidence="2" id="KW-1185">Reference proteome</keyword>
<name>A0AAV4Q8L3_CAEEX</name>
<organism evidence="1 2">
    <name type="scientific">Caerostris extrusa</name>
    <name type="common">Bark spider</name>
    <name type="synonym">Caerostris bankana</name>
    <dbReference type="NCBI Taxonomy" id="172846"/>
    <lineage>
        <taxon>Eukaryota</taxon>
        <taxon>Metazoa</taxon>
        <taxon>Ecdysozoa</taxon>
        <taxon>Arthropoda</taxon>
        <taxon>Chelicerata</taxon>
        <taxon>Arachnida</taxon>
        <taxon>Araneae</taxon>
        <taxon>Araneomorphae</taxon>
        <taxon>Entelegynae</taxon>
        <taxon>Araneoidea</taxon>
        <taxon>Araneidae</taxon>
        <taxon>Caerostris</taxon>
    </lineage>
</organism>
<sequence length="153" mass="17627">MENFGSSHETPDSSINRNKVHQKGLLRVVTIRQSAERRKYFPIIPKTSCEQSYRPVVKDHLAIGGHYTDKSRNTDSRRKIFGSSQEIHTLAVTEIKFTKKCYYVFNDEAIHRTQESSASSYRIFVRGFNFPPKQLTTGRDGLFRNNSLLSRGI</sequence>
<dbReference type="EMBL" id="BPLR01005777">
    <property type="protein sequence ID" value="GIY04949.1"/>
    <property type="molecule type" value="Genomic_DNA"/>
</dbReference>